<accession>A7VM47</accession>
<keyword evidence="5 6" id="KW-0067">ATP-binding</keyword>
<dbReference type="InterPro" id="IPR000719">
    <property type="entry name" value="Prot_kinase_dom"/>
</dbReference>
<dbReference type="SUPFAM" id="SSF56112">
    <property type="entry name" value="Protein kinase-like (PK-like)"/>
    <property type="match status" value="1"/>
</dbReference>
<dbReference type="Gene3D" id="1.10.510.10">
    <property type="entry name" value="Transferase(Phosphotransferase) domain 1"/>
    <property type="match status" value="1"/>
</dbReference>
<keyword evidence="10" id="KW-0675">Receptor</keyword>
<evidence type="ECO:0000256" key="5">
    <source>
        <dbReference type="ARBA" id="ARBA00022840"/>
    </source>
</evidence>
<evidence type="ECO:0000256" key="4">
    <source>
        <dbReference type="ARBA" id="ARBA00022777"/>
    </source>
</evidence>
<evidence type="ECO:0000256" key="1">
    <source>
        <dbReference type="ARBA" id="ARBA00022527"/>
    </source>
</evidence>
<evidence type="ECO:0000256" key="3">
    <source>
        <dbReference type="ARBA" id="ARBA00022741"/>
    </source>
</evidence>
<reference evidence="10" key="1">
    <citation type="journal article" date="2007" name="Gene">
        <title>Multiple receptor-like kinase cDNAs from liverwort Marchantia polymorpha and two charophycean green algae, Closterium ehrenbergii and Nitella axillaris: Extensive gene duplications and gene shufflings in the early evolution of streptophytes.</title>
        <authorList>
            <person name="Sasaki G."/>
            <person name="Katoh K."/>
            <person name="Hirose N."/>
            <person name="Suga H."/>
            <person name="Kuma K."/>
            <person name="Miyata T."/>
            <person name="Su Z.H."/>
        </authorList>
    </citation>
    <scope>NUCLEOTIDE SEQUENCE</scope>
    <source>
        <strain evidence="10">NIES-228</strain>
    </source>
</reference>
<gene>
    <name evidence="10" type="primary">CeRLK2</name>
</gene>
<dbReference type="Gene3D" id="3.30.200.20">
    <property type="entry name" value="Phosphorylase Kinase, domain 1"/>
    <property type="match status" value="1"/>
</dbReference>
<dbReference type="PRINTS" id="PR00109">
    <property type="entry name" value="TYRKINASE"/>
</dbReference>
<dbReference type="Pfam" id="PF07714">
    <property type="entry name" value="PK_Tyr_Ser-Thr"/>
    <property type="match status" value="1"/>
</dbReference>
<dbReference type="PROSITE" id="PS00108">
    <property type="entry name" value="PROTEIN_KINASE_ST"/>
    <property type="match status" value="1"/>
</dbReference>
<dbReference type="GO" id="GO:0004674">
    <property type="term" value="F:protein serine/threonine kinase activity"/>
    <property type="evidence" value="ECO:0007669"/>
    <property type="project" value="UniProtKB-KW"/>
</dbReference>
<organism evidence="10">
    <name type="scientific">Closterium ehrenbergii</name>
    <name type="common">Green alga</name>
    <dbReference type="NCBI Taxonomy" id="102165"/>
    <lineage>
        <taxon>Eukaryota</taxon>
        <taxon>Viridiplantae</taxon>
        <taxon>Streptophyta</taxon>
        <taxon>Zygnematophyceae</taxon>
        <taxon>Zygnematophycidae</taxon>
        <taxon>Desmidiales</taxon>
        <taxon>Closteriaceae</taxon>
        <taxon>Closterium</taxon>
    </lineage>
</organism>
<name>A7VM47_CLOEH</name>
<proteinExistence type="evidence at transcript level"/>
<dbReference type="InterPro" id="IPR017441">
    <property type="entry name" value="Protein_kinase_ATP_BS"/>
</dbReference>
<evidence type="ECO:0000259" key="9">
    <source>
        <dbReference type="PROSITE" id="PS50011"/>
    </source>
</evidence>
<dbReference type="PROSITE" id="PS00107">
    <property type="entry name" value="PROTEIN_KINASE_ATP"/>
    <property type="match status" value="1"/>
</dbReference>
<dbReference type="InterPro" id="IPR001245">
    <property type="entry name" value="Ser-Thr/Tyr_kinase_cat_dom"/>
</dbReference>
<sequence length="361" mass="40014">MGGFVSCCRKRSTNAQPLRQLLHSDSGSIHNTDGVGDEARSTSRGTNVGVDVGEALGLVPGDLRRFSLGEMEVATQKFSKRNIVGEGGFGVVFRGVVVMGNGGRSRYDVEVAVKRMKEPTEQNTEEFMRELLVLGKLWHPNVVRLLGYCMDKSEALLVYEFMQGGCLNRALNDSARGDLEFTWDNRMHVLVQVAEALEYMHARNFIHRDLKAANVLLTPEYGAKLTDFGMVRVGPDGQLMSIVSTQIMGTMGYIDPSYMETGQLGPKSDVYSFGVLMLEMLTGRRVLDEGSDMVDECRRTMADLQLQSAAYADPQLEGNYPELAARQLATLARHCVAVKRQNRPETPYVLSTLRDIQCICP</sequence>
<keyword evidence="1 7" id="KW-0723">Serine/threonine-protein kinase</keyword>
<keyword evidence="4 10" id="KW-0418">Kinase</keyword>
<dbReference type="SMART" id="SM00220">
    <property type="entry name" value="S_TKc"/>
    <property type="match status" value="1"/>
</dbReference>
<protein>
    <submittedName>
        <fullName evidence="10">Receptor-like kinase</fullName>
    </submittedName>
</protein>
<evidence type="ECO:0000256" key="6">
    <source>
        <dbReference type="PROSITE-ProRule" id="PRU10141"/>
    </source>
</evidence>
<evidence type="ECO:0000256" key="8">
    <source>
        <dbReference type="SAM" id="MobiDB-lite"/>
    </source>
</evidence>
<dbReference type="InterPro" id="IPR008271">
    <property type="entry name" value="Ser/Thr_kinase_AS"/>
</dbReference>
<feature type="binding site" evidence="6">
    <location>
        <position position="114"/>
    </location>
    <ligand>
        <name>ATP</name>
        <dbReference type="ChEBI" id="CHEBI:30616"/>
    </ligand>
</feature>
<keyword evidence="3 6" id="KW-0547">Nucleotide-binding</keyword>
<feature type="region of interest" description="Disordered" evidence="8">
    <location>
        <begin position="23"/>
        <end position="46"/>
    </location>
</feature>
<dbReference type="PROSITE" id="PS50011">
    <property type="entry name" value="PROTEIN_KINASE_DOM"/>
    <property type="match status" value="1"/>
</dbReference>
<keyword evidence="2" id="KW-0808">Transferase</keyword>
<dbReference type="GO" id="GO:0005524">
    <property type="term" value="F:ATP binding"/>
    <property type="evidence" value="ECO:0007669"/>
    <property type="project" value="UniProtKB-UniRule"/>
</dbReference>
<dbReference type="AlphaFoldDB" id="A7VM47"/>
<evidence type="ECO:0000256" key="2">
    <source>
        <dbReference type="ARBA" id="ARBA00022679"/>
    </source>
</evidence>
<evidence type="ECO:0000313" key="10">
    <source>
        <dbReference type="EMBL" id="BAF79964.1"/>
    </source>
</evidence>
<dbReference type="InterPro" id="IPR011009">
    <property type="entry name" value="Kinase-like_dom_sf"/>
</dbReference>
<dbReference type="InterPro" id="IPR050823">
    <property type="entry name" value="Plant_Ser_Thr_Prot_Kinase"/>
</dbReference>
<dbReference type="PANTHER" id="PTHR45621">
    <property type="entry name" value="OS01G0588500 PROTEIN-RELATED"/>
    <property type="match status" value="1"/>
</dbReference>
<evidence type="ECO:0000256" key="7">
    <source>
        <dbReference type="RuleBase" id="RU000304"/>
    </source>
</evidence>
<comment type="similarity">
    <text evidence="7">Belongs to the protein kinase superfamily.</text>
</comment>
<dbReference type="EMBL" id="AB306553">
    <property type="protein sequence ID" value="BAF79964.1"/>
    <property type="molecule type" value="mRNA"/>
</dbReference>
<feature type="domain" description="Protein kinase" evidence="9">
    <location>
        <begin position="78"/>
        <end position="361"/>
    </location>
</feature>